<keyword evidence="1" id="KW-0132">Cell division</keyword>
<dbReference type="OrthoDB" id="10262026at2759"/>
<reference evidence="9 10" key="1">
    <citation type="journal article" date="2012" name="G3 (Bethesda)">
        <title>Pichia sorbitophila, an interspecies yeast hybrid reveals early steps of genome resolution following polyploidization.</title>
        <authorList>
            <person name="Leh Louis V."/>
            <person name="Despons L."/>
            <person name="Friedrich A."/>
            <person name="Martin T."/>
            <person name="Durrens P."/>
            <person name="Casaregola S."/>
            <person name="Neuveglise C."/>
            <person name="Fairhead C."/>
            <person name="Marck C."/>
            <person name="Cruz J.A."/>
            <person name="Straub M.L."/>
            <person name="Kugler V."/>
            <person name="Sacerdot C."/>
            <person name="Uzunov Z."/>
            <person name="Thierry A."/>
            <person name="Weiss S."/>
            <person name="Bleykasten C."/>
            <person name="De Montigny J."/>
            <person name="Jacques N."/>
            <person name="Jung P."/>
            <person name="Lemaire M."/>
            <person name="Mallet S."/>
            <person name="Morel G."/>
            <person name="Richard G.F."/>
            <person name="Sarkar A."/>
            <person name="Savel G."/>
            <person name="Schacherer J."/>
            <person name="Seret M.L."/>
            <person name="Talla E."/>
            <person name="Samson G."/>
            <person name="Jubin C."/>
            <person name="Poulain J."/>
            <person name="Vacherie B."/>
            <person name="Barbe V."/>
            <person name="Pelletier E."/>
            <person name="Sherman D.J."/>
            <person name="Westhof E."/>
            <person name="Weissenbach J."/>
            <person name="Baret P.V."/>
            <person name="Wincker P."/>
            <person name="Gaillardin C."/>
            <person name="Dujon B."/>
            <person name="Souciet J.L."/>
        </authorList>
    </citation>
    <scope>NUCLEOTIDE SEQUENCE [LARGE SCALE GENOMIC DNA]</scope>
    <source>
        <strain evidence="10">ATCC MYA-4447 / BCRC 22081 / CBS 7064 / NBRC 10061 / NRRL Y-12695</strain>
    </source>
</reference>
<sequence length="634" mass="74072">MCNQKIKIISRSRTTLIHFVLVNKKYYTLIYLSREHHNVYKAIRAEMQEDKGDQIERLRIKLHQACRILSNLNLFQAAKWSAEALNGLPPRSGKDAANFEYPALELDQHEKEDEAKFFLAKTYFNCKEFQRAAYVLKDCKSGNALFFRLYSMLISIDKTTTEETDGSINISSLSLMNNSDIADSMDANTVTSKDEVLGSLNTKLSKIVQESENYHSKAENKPNAFLYYLNGVIYNKKKKYGMAQNNLYQSLRIFPYNWSCWQELITSLNSLDEAISFINKLKAAKSSLTNNVMFHFFEIVILQEFYQQSASMTTSLNNLTEMFPNFNFLKIQQFLMAYHSLDYYQAESLFDQILTDDPLRLDDLDTYSNMLYVMEKKPKLSYLAQYAASIDKFRPETCCIIANYHSMKCEHEKAIMYYKRALTLNKNCLSAWTLMGHEFVELKNSHAAIESYRRAVDINPKDFRAWYGLGQAYEVLDMHLYALYYYQKATSLQPFDKRMWQAIGNCYEKINKYEEAIKSFEKALTIDNYNRGDSESENIYLYDPHICFKLAIICEKLRNAKDTYKYMKLCFDQEFEWGISDETSKARLWLARTALEGGKFEEAYELVKDFGHNNAQDIEEARSIAREARNRMSK</sequence>
<dbReference type="AlphaFoldDB" id="G8YSZ6"/>
<dbReference type="PROSITE" id="PS50293">
    <property type="entry name" value="TPR_REGION"/>
    <property type="match status" value="1"/>
</dbReference>
<keyword evidence="6" id="KW-0131">Cell cycle</keyword>
<keyword evidence="2" id="KW-0677">Repeat</keyword>
<dbReference type="STRING" id="559304.G8YSZ6"/>
<organism evidence="9 10">
    <name type="scientific">Pichia sorbitophila (strain ATCC MYA-4447 / BCRC 22081 / CBS 7064 / NBRC 10061 / NRRL Y-12695)</name>
    <name type="common">Hybrid yeast</name>
    <dbReference type="NCBI Taxonomy" id="559304"/>
    <lineage>
        <taxon>Eukaryota</taxon>
        <taxon>Fungi</taxon>
        <taxon>Dikarya</taxon>
        <taxon>Ascomycota</taxon>
        <taxon>Saccharomycotina</taxon>
        <taxon>Pichiomycetes</taxon>
        <taxon>Debaryomycetaceae</taxon>
        <taxon>Millerozyma</taxon>
    </lineage>
</organism>
<feature type="repeat" description="TPR" evidence="7">
    <location>
        <begin position="497"/>
        <end position="530"/>
    </location>
</feature>
<proteinExistence type="predicted"/>
<evidence type="ECO:0000256" key="5">
    <source>
        <dbReference type="ARBA" id="ARBA00022803"/>
    </source>
</evidence>
<dbReference type="Pfam" id="PF00515">
    <property type="entry name" value="TPR_1"/>
    <property type="match status" value="1"/>
</dbReference>
<dbReference type="InParanoid" id="G8YSZ6"/>
<dbReference type="GO" id="GO:0031145">
    <property type="term" value="P:anaphase-promoting complex-dependent catabolic process"/>
    <property type="evidence" value="ECO:0007669"/>
    <property type="project" value="TreeGrafter"/>
</dbReference>
<dbReference type="PANTHER" id="PTHR12558">
    <property type="entry name" value="CELL DIVISION CYCLE 16,23,27"/>
    <property type="match status" value="1"/>
</dbReference>
<dbReference type="GO" id="GO:0045842">
    <property type="term" value="P:positive regulation of mitotic metaphase/anaphase transition"/>
    <property type="evidence" value="ECO:0007669"/>
    <property type="project" value="TreeGrafter"/>
</dbReference>
<dbReference type="GO" id="GO:0051301">
    <property type="term" value="P:cell division"/>
    <property type="evidence" value="ECO:0007669"/>
    <property type="project" value="UniProtKB-KW"/>
</dbReference>
<evidence type="ECO:0000256" key="7">
    <source>
        <dbReference type="PROSITE-ProRule" id="PRU00339"/>
    </source>
</evidence>
<dbReference type="OMA" id="HEFMEQK"/>
<keyword evidence="5 7" id="KW-0802">TPR repeat</keyword>
<dbReference type="Pfam" id="PF04049">
    <property type="entry name" value="ANAPC8"/>
    <property type="match status" value="1"/>
</dbReference>
<gene>
    <name evidence="9" type="primary">Piso0_000058</name>
    <name evidence="9" type="ORF">GNLVRS01_PISO0B01277g</name>
</gene>
<evidence type="ECO:0000313" key="9">
    <source>
        <dbReference type="EMBL" id="CCE73047.1"/>
    </source>
</evidence>
<protein>
    <submittedName>
        <fullName evidence="9">Piso0_000058 protein</fullName>
    </submittedName>
</protein>
<keyword evidence="10" id="KW-1185">Reference proteome</keyword>
<dbReference type="PANTHER" id="PTHR12558:SF10">
    <property type="entry name" value="CELL DIVISION CYCLE PROTEIN 23 HOMOLOG"/>
    <property type="match status" value="1"/>
</dbReference>
<dbReference type="InterPro" id="IPR019734">
    <property type="entry name" value="TPR_rpt"/>
</dbReference>
<dbReference type="GO" id="GO:0005680">
    <property type="term" value="C:anaphase-promoting complex"/>
    <property type="evidence" value="ECO:0007669"/>
    <property type="project" value="InterPro"/>
</dbReference>
<evidence type="ECO:0000313" key="10">
    <source>
        <dbReference type="Proteomes" id="UP000005222"/>
    </source>
</evidence>
<dbReference type="Gene3D" id="1.25.40.10">
    <property type="entry name" value="Tetratricopeptide repeat domain"/>
    <property type="match status" value="2"/>
</dbReference>
<name>G8YSZ6_PICSO</name>
<dbReference type="InterPro" id="IPR011990">
    <property type="entry name" value="TPR-like_helical_dom_sf"/>
</dbReference>
<evidence type="ECO:0000256" key="4">
    <source>
        <dbReference type="ARBA" id="ARBA00022786"/>
    </source>
</evidence>
<dbReference type="SUPFAM" id="SSF48452">
    <property type="entry name" value="TPR-like"/>
    <property type="match status" value="2"/>
</dbReference>
<keyword evidence="4" id="KW-0833">Ubl conjugation pathway</keyword>
<dbReference type="eggNOG" id="KOG1155">
    <property type="taxonomic scope" value="Eukaryota"/>
</dbReference>
<evidence type="ECO:0000256" key="1">
    <source>
        <dbReference type="ARBA" id="ARBA00022618"/>
    </source>
</evidence>
<dbReference type="SMART" id="SM00028">
    <property type="entry name" value="TPR"/>
    <property type="match status" value="5"/>
</dbReference>
<feature type="repeat" description="TPR" evidence="7">
    <location>
        <begin position="463"/>
        <end position="496"/>
    </location>
</feature>
<dbReference type="HOGENOM" id="CLU_018320_2_1_1"/>
<feature type="repeat" description="TPR" evidence="7">
    <location>
        <begin position="429"/>
        <end position="462"/>
    </location>
</feature>
<dbReference type="EMBL" id="FO082058">
    <property type="protein sequence ID" value="CCE73047.1"/>
    <property type="molecule type" value="Genomic_DNA"/>
</dbReference>
<dbReference type="PROSITE" id="PS50005">
    <property type="entry name" value="TPR"/>
    <property type="match status" value="3"/>
</dbReference>
<evidence type="ECO:0000256" key="2">
    <source>
        <dbReference type="ARBA" id="ARBA00022737"/>
    </source>
</evidence>
<feature type="domain" description="Cdc23" evidence="8">
    <location>
        <begin position="58"/>
        <end position="333"/>
    </location>
</feature>
<dbReference type="FunCoup" id="G8YSZ6">
    <property type="interactions" value="1740"/>
</dbReference>
<evidence type="ECO:0000256" key="6">
    <source>
        <dbReference type="ARBA" id="ARBA00023306"/>
    </source>
</evidence>
<dbReference type="Proteomes" id="UP000005222">
    <property type="component" value="Chromosome B"/>
</dbReference>
<keyword evidence="3" id="KW-0498">Mitosis</keyword>
<dbReference type="InterPro" id="IPR007192">
    <property type="entry name" value="APC8"/>
</dbReference>
<dbReference type="GO" id="GO:0016567">
    <property type="term" value="P:protein ubiquitination"/>
    <property type="evidence" value="ECO:0007669"/>
    <property type="project" value="TreeGrafter"/>
</dbReference>
<evidence type="ECO:0000256" key="3">
    <source>
        <dbReference type="ARBA" id="ARBA00022776"/>
    </source>
</evidence>
<evidence type="ECO:0000259" key="8">
    <source>
        <dbReference type="Pfam" id="PF04049"/>
    </source>
</evidence>
<dbReference type="Pfam" id="PF13414">
    <property type="entry name" value="TPR_11"/>
    <property type="match status" value="1"/>
</dbReference>
<accession>G8YSZ6</accession>